<keyword evidence="3" id="KW-0560">Oxidoreductase</keyword>
<evidence type="ECO:0000313" key="5">
    <source>
        <dbReference type="Proteomes" id="UP000016923"/>
    </source>
</evidence>
<keyword evidence="4" id="KW-0378">Hydrolase</keyword>
<dbReference type="Gene3D" id="3.40.50.720">
    <property type="entry name" value="NAD(P)-binding Rossmann-like Domain"/>
    <property type="match status" value="1"/>
</dbReference>
<dbReference type="InterPro" id="IPR036291">
    <property type="entry name" value="NAD(P)-bd_dom_sf"/>
</dbReference>
<dbReference type="InterPro" id="IPR020904">
    <property type="entry name" value="Sc_DH/Rdtase_CS"/>
</dbReference>
<dbReference type="SUPFAM" id="SSF51735">
    <property type="entry name" value="NAD(P)-binding Rossmann-fold domains"/>
    <property type="match status" value="1"/>
</dbReference>
<reference evidence="4 5" key="1">
    <citation type="journal article" date="2013" name="BMC Genomics">
        <title>The genome and transcriptome of the pine saprophyte Ophiostoma piceae, and a comparison with the bark beetle-associated pine pathogen Grosmannia clavigera.</title>
        <authorList>
            <person name="Haridas S."/>
            <person name="Wang Y."/>
            <person name="Lim L."/>
            <person name="Massoumi Alamouti S."/>
            <person name="Jackman S."/>
            <person name="Docking R."/>
            <person name="Robertson G."/>
            <person name="Birol I."/>
            <person name="Bohlmann J."/>
            <person name="Breuil C."/>
        </authorList>
    </citation>
    <scope>NUCLEOTIDE SEQUENCE [LARGE SCALE GENOMIC DNA]</scope>
    <source>
        <strain evidence="4 5">UAMH 11346</strain>
    </source>
</reference>
<dbReference type="InterPro" id="IPR002347">
    <property type="entry name" value="SDR_fam"/>
</dbReference>
<evidence type="ECO:0000313" key="4">
    <source>
        <dbReference type="EMBL" id="EPE02489.1"/>
    </source>
</evidence>
<evidence type="ECO:0000256" key="1">
    <source>
        <dbReference type="ARBA" id="ARBA00006484"/>
    </source>
</evidence>
<dbReference type="OMA" id="GHTITIM"/>
<protein>
    <submittedName>
        <fullName evidence="4">Glycoside hydrolase family 16</fullName>
    </submittedName>
</protein>
<proteinExistence type="inferred from homology"/>
<organism evidence="4 5">
    <name type="scientific">Ophiostoma piceae (strain UAMH 11346)</name>
    <name type="common">Sap stain fungus</name>
    <dbReference type="NCBI Taxonomy" id="1262450"/>
    <lineage>
        <taxon>Eukaryota</taxon>
        <taxon>Fungi</taxon>
        <taxon>Dikarya</taxon>
        <taxon>Ascomycota</taxon>
        <taxon>Pezizomycotina</taxon>
        <taxon>Sordariomycetes</taxon>
        <taxon>Sordariomycetidae</taxon>
        <taxon>Ophiostomatales</taxon>
        <taxon>Ophiostomataceae</taxon>
        <taxon>Ophiostoma</taxon>
    </lineage>
</organism>
<name>S3BMQ3_OPHP1</name>
<dbReference type="OrthoDB" id="37659at2759"/>
<dbReference type="PANTHER" id="PTHR43180:SF33">
    <property type="entry name" value="15-HYDROXYPROSTAGLANDIN DEHYDROGENASE [NAD(+)]-LIKE"/>
    <property type="match status" value="1"/>
</dbReference>
<dbReference type="GO" id="GO:0016787">
    <property type="term" value="F:hydrolase activity"/>
    <property type="evidence" value="ECO:0007669"/>
    <property type="project" value="UniProtKB-KW"/>
</dbReference>
<accession>S3BMQ3</accession>
<dbReference type="Pfam" id="PF00106">
    <property type="entry name" value="adh_short"/>
    <property type="match status" value="1"/>
</dbReference>
<evidence type="ECO:0000256" key="3">
    <source>
        <dbReference type="ARBA" id="ARBA00023002"/>
    </source>
</evidence>
<dbReference type="PANTHER" id="PTHR43180">
    <property type="entry name" value="3-OXOACYL-(ACYL-CARRIER-PROTEIN) REDUCTASE (AFU_ORTHOLOGUE AFUA_6G11210)"/>
    <property type="match status" value="1"/>
</dbReference>
<dbReference type="eggNOG" id="KOG4169">
    <property type="taxonomic scope" value="Eukaryota"/>
</dbReference>
<dbReference type="STRING" id="1262450.S3BMQ3"/>
<sequence length="338" mass="35696">MVIKMLTYTDIVNDNGLNTTKSQRHNTTASYPYNTMSEINITDSMWGNVAGKVAVVTGGASGIGAAIATALAAKGARVVIGDLNDNAGHALANAITSSGHNAMFVNVNVTDWPSVRSFFAAADAYDPISLVFANAGIGERNTVWTDLLETETGQLAAPDLSVVDVSLRGAIYTSKLALHYFRQRSDPSACSLVITASTASYNERPNLPLYSAAKHGVIGLMRSLRHVVADSPVHVGAIAPGGTETALFPARAVDAFRAQGIPVNTVSAVASAAIYLATNPATNGHTITIMGGQYTEVEDTITRTQEQWYGLYNTDMARRAAAVRLDKLNSSSTEGEQQ</sequence>
<gene>
    <name evidence="4" type="ORF">F503_06782</name>
</gene>
<dbReference type="VEuPathDB" id="FungiDB:F503_06782"/>
<keyword evidence="2" id="KW-0521">NADP</keyword>
<dbReference type="PROSITE" id="PS00061">
    <property type="entry name" value="ADH_SHORT"/>
    <property type="match status" value="1"/>
</dbReference>
<keyword evidence="5" id="KW-1185">Reference proteome</keyword>
<dbReference type="HOGENOM" id="CLU_010194_13_1_1"/>
<dbReference type="AlphaFoldDB" id="S3BMQ3"/>
<dbReference type="EMBL" id="KE148178">
    <property type="protein sequence ID" value="EPE02489.1"/>
    <property type="molecule type" value="Genomic_DNA"/>
</dbReference>
<evidence type="ECO:0000256" key="2">
    <source>
        <dbReference type="ARBA" id="ARBA00022857"/>
    </source>
</evidence>
<dbReference type="Proteomes" id="UP000016923">
    <property type="component" value="Unassembled WGS sequence"/>
</dbReference>
<dbReference type="GO" id="GO:0016491">
    <property type="term" value="F:oxidoreductase activity"/>
    <property type="evidence" value="ECO:0007669"/>
    <property type="project" value="UniProtKB-KW"/>
</dbReference>
<comment type="similarity">
    <text evidence="1">Belongs to the short-chain dehydrogenases/reductases (SDR) family.</text>
</comment>
<dbReference type="PRINTS" id="PR00081">
    <property type="entry name" value="GDHRDH"/>
</dbReference>